<accession>A0A7U4P327</accession>
<dbReference type="SUPFAM" id="SSF82649">
    <property type="entry name" value="SufE/NifU"/>
    <property type="match status" value="1"/>
</dbReference>
<evidence type="ECO:0000313" key="2">
    <source>
        <dbReference type="EMBL" id="QPS42717.1"/>
    </source>
</evidence>
<dbReference type="RefSeq" id="WP_006025868.1">
    <property type="nucleotide sequence ID" value="NZ_CM003626.1"/>
</dbReference>
<comment type="similarity">
    <text evidence="1">Belongs to the NifU family.</text>
</comment>
<gene>
    <name evidence="2" type="ORF">I6G56_14070</name>
</gene>
<dbReference type="FunFam" id="3.90.1010.10:FF:000002">
    <property type="entry name" value="Iron-sulfur cluster assembly scaffold protein NifU"/>
    <property type="match status" value="1"/>
</dbReference>
<dbReference type="KEGG" id="bhg:I6G56_14070"/>
<dbReference type="EMBL" id="CP065686">
    <property type="protein sequence ID" value="QPS42717.1"/>
    <property type="molecule type" value="Genomic_DNA"/>
</dbReference>
<protein>
    <submittedName>
        <fullName evidence="2">SUF system NifU family Fe-S cluster assembly protein</fullName>
    </submittedName>
</protein>
<dbReference type="GO" id="GO:0016226">
    <property type="term" value="P:iron-sulfur cluster assembly"/>
    <property type="evidence" value="ECO:0007669"/>
    <property type="project" value="InterPro"/>
</dbReference>
<organism evidence="2 3">
    <name type="scientific">Burkholderia humptydooensis</name>
    <dbReference type="NCBI Taxonomy" id="430531"/>
    <lineage>
        <taxon>Bacteria</taxon>
        <taxon>Pseudomonadati</taxon>
        <taxon>Pseudomonadota</taxon>
        <taxon>Betaproteobacteria</taxon>
        <taxon>Burkholderiales</taxon>
        <taxon>Burkholderiaceae</taxon>
        <taxon>Burkholderia</taxon>
        <taxon>pseudomallei group</taxon>
    </lineage>
</organism>
<evidence type="ECO:0000313" key="3">
    <source>
        <dbReference type="Proteomes" id="UP000594943"/>
    </source>
</evidence>
<dbReference type="Proteomes" id="UP000594943">
    <property type="component" value="Chromosome 1"/>
</dbReference>
<name>A0A7U4P327_9BURK</name>
<dbReference type="AlphaFoldDB" id="A0A7U4P327"/>
<dbReference type="Pfam" id="PF01592">
    <property type="entry name" value="NifU_N"/>
    <property type="match status" value="1"/>
</dbReference>
<dbReference type="NCBIfam" id="TIGR01994">
    <property type="entry name" value="SUF_scaf_2"/>
    <property type="match status" value="1"/>
</dbReference>
<proteinExistence type="inferred from homology"/>
<dbReference type="PANTHER" id="PTHR10093">
    <property type="entry name" value="IRON-SULFUR CLUSTER ASSEMBLY ENZYME NIFU HOMOLOG"/>
    <property type="match status" value="1"/>
</dbReference>
<reference evidence="2 3" key="1">
    <citation type="submission" date="2020-12" db="EMBL/GenBank/DDBJ databases">
        <title>FDA dAtabase for Regulatory Grade micrObial Sequences (FDA-ARGOS): Supporting development and validation of Infectious Disease Dx tests.</title>
        <authorList>
            <person name="Nelson B."/>
            <person name="Plummer A."/>
            <person name="Tallon L."/>
            <person name="Sadzewicz L."/>
            <person name="Zhao X."/>
            <person name="Boylan J."/>
            <person name="Ott S."/>
            <person name="Bowen H."/>
            <person name="Vavikolanu K."/>
            <person name="Mehta A."/>
            <person name="Aluvathingal J."/>
            <person name="Nadendla S."/>
            <person name="Myers T."/>
            <person name="Yan Y."/>
            <person name="Sichtig H."/>
        </authorList>
    </citation>
    <scope>NUCLEOTIDE SEQUENCE [LARGE SCALE GENOMIC DNA]</scope>
    <source>
        <strain evidence="2 3">FDAARGOS_899</strain>
    </source>
</reference>
<evidence type="ECO:0000256" key="1">
    <source>
        <dbReference type="ARBA" id="ARBA00006420"/>
    </source>
</evidence>
<dbReference type="Gene3D" id="3.90.1010.10">
    <property type="match status" value="1"/>
</dbReference>
<dbReference type="CDD" id="cd06664">
    <property type="entry name" value="IscU_like"/>
    <property type="match status" value="1"/>
</dbReference>
<dbReference type="GO" id="GO:0005506">
    <property type="term" value="F:iron ion binding"/>
    <property type="evidence" value="ECO:0007669"/>
    <property type="project" value="InterPro"/>
</dbReference>
<accession>A0A7T2WX22</accession>
<dbReference type="InterPro" id="IPR002871">
    <property type="entry name" value="NIF_FeS_clus_asmbl_NifU_N"/>
</dbReference>
<sequence length="163" mass="17731">MNPAASHTVPDDAQSTLYQELVVEHKRAPRHFGRLAEPTHEARGHNPQCGDDLKVQLRIEGGRIGDIRFDGHGCAICIASASMMTEAVIGRDVEAARELQQRFRAVLTGQAVHDEASLGKLESLVAVQRYPSRIKCALLGWHALAHALDTRVAAPSEAEPRAS</sequence>
<dbReference type="GO" id="GO:0051536">
    <property type="term" value="F:iron-sulfur cluster binding"/>
    <property type="evidence" value="ECO:0007669"/>
    <property type="project" value="InterPro"/>
</dbReference>